<protein>
    <recommendedName>
        <fullName evidence="4">WG repeat-containing protein</fullName>
    </recommendedName>
</protein>
<evidence type="ECO:0008006" key="4">
    <source>
        <dbReference type="Google" id="ProtNLM"/>
    </source>
</evidence>
<dbReference type="Proteomes" id="UP001595533">
    <property type="component" value="Unassembled WGS sequence"/>
</dbReference>
<keyword evidence="1" id="KW-0812">Transmembrane</keyword>
<evidence type="ECO:0000313" key="2">
    <source>
        <dbReference type="EMBL" id="MFC3192627.1"/>
    </source>
</evidence>
<sequence>MPEMNTIIDKDGKIIAFARHGIGWLKVEQHIRLGEYDYGEEGFVYSNDGEKTASFGKGLVKDLSGKELGRYENHDLMIDGQLVGRCIGFAGVAALALVFIFQKA</sequence>
<evidence type="ECO:0000313" key="3">
    <source>
        <dbReference type="Proteomes" id="UP001595533"/>
    </source>
</evidence>
<evidence type="ECO:0000256" key="1">
    <source>
        <dbReference type="SAM" id="Phobius"/>
    </source>
</evidence>
<gene>
    <name evidence="2" type="ORF">ACFODZ_00105</name>
</gene>
<keyword evidence="1" id="KW-0472">Membrane</keyword>
<organism evidence="2 3">
    <name type="scientific">Marinicella sediminis</name>
    <dbReference type="NCBI Taxonomy" id="1792834"/>
    <lineage>
        <taxon>Bacteria</taxon>
        <taxon>Pseudomonadati</taxon>
        <taxon>Pseudomonadota</taxon>
        <taxon>Gammaproteobacteria</taxon>
        <taxon>Lysobacterales</taxon>
        <taxon>Marinicellaceae</taxon>
        <taxon>Marinicella</taxon>
    </lineage>
</organism>
<comment type="caution">
    <text evidence="2">The sequence shown here is derived from an EMBL/GenBank/DDBJ whole genome shotgun (WGS) entry which is preliminary data.</text>
</comment>
<feature type="transmembrane region" description="Helical" evidence="1">
    <location>
        <begin position="82"/>
        <end position="101"/>
    </location>
</feature>
<reference evidence="3" key="1">
    <citation type="journal article" date="2019" name="Int. J. Syst. Evol. Microbiol.">
        <title>The Global Catalogue of Microorganisms (GCM) 10K type strain sequencing project: providing services to taxonomists for standard genome sequencing and annotation.</title>
        <authorList>
            <consortium name="The Broad Institute Genomics Platform"/>
            <consortium name="The Broad Institute Genome Sequencing Center for Infectious Disease"/>
            <person name="Wu L."/>
            <person name="Ma J."/>
        </authorList>
    </citation>
    <scope>NUCLEOTIDE SEQUENCE [LARGE SCALE GENOMIC DNA]</scope>
    <source>
        <strain evidence="3">KCTC 42953</strain>
    </source>
</reference>
<name>A0ABV7JB15_9GAMM</name>
<dbReference type="RefSeq" id="WP_077412836.1">
    <property type="nucleotide sequence ID" value="NZ_JBHRTS010000001.1"/>
</dbReference>
<keyword evidence="3" id="KW-1185">Reference proteome</keyword>
<accession>A0ABV7JB15</accession>
<keyword evidence="1" id="KW-1133">Transmembrane helix</keyword>
<proteinExistence type="predicted"/>
<dbReference type="EMBL" id="JBHRTS010000001">
    <property type="protein sequence ID" value="MFC3192627.1"/>
    <property type="molecule type" value="Genomic_DNA"/>
</dbReference>